<accession>A0A511TEI3</accession>
<sequence length="74" mass="8067">MDKARRQACRDVGGHPRRSAREERSDGRGPRGLDGSAGMTRAPCLDSTRCLAPPIPEHETCPLRRRGVSQGNLS</sequence>
<dbReference type="Proteomes" id="UP000321514">
    <property type="component" value="Unassembled WGS sequence"/>
</dbReference>
<evidence type="ECO:0000313" key="3">
    <source>
        <dbReference type="Proteomes" id="UP000321514"/>
    </source>
</evidence>
<organism evidence="2 3">
    <name type="scientific">Myxococcus fulvus</name>
    <dbReference type="NCBI Taxonomy" id="33"/>
    <lineage>
        <taxon>Bacteria</taxon>
        <taxon>Pseudomonadati</taxon>
        <taxon>Myxococcota</taxon>
        <taxon>Myxococcia</taxon>
        <taxon>Myxococcales</taxon>
        <taxon>Cystobacterineae</taxon>
        <taxon>Myxococcaceae</taxon>
        <taxon>Myxococcus</taxon>
    </lineage>
</organism>
<name>A0A511TEI3_MYXFU</name>
<feature type="region of interest" description="Disordered" evidence="1">
    <location>
        <begin position="54"/>
        <end position="74"/>
    </location>
</feature>
<reference evidence="2 3" key="1">
    <citation type="submission" date="2019-07" db="EMBL/GenBank/DDBJ databases">
        <title>Whole genome shotgun sequence of Myxococcus fulvus NBRC 100333.</title>
        <authorList>
            <person name="Hosoyama A."/>
            <person name="Uohara A."/>
            <person name="Ohji S."/>
            <person name="Ichikawa N."/>
        </authorList>
    </citation>
    <scope>NUCLEOTIDE SEQUENCE [LARGE SCALE GENOMIC DNA]</scope>
    <source>
        <strain evidence="2 3">NBRC 100333</strain>
    </source>
</reference>
<protein>
    <submittedName>
        <fullName evidence="2">Uncharacterized protein</fullName>
    </submittedName>
</protein>
<dbReference type="AlphaFoldDB" id="A0A511TEI3"/>
<evidence type="ECO:0000256" key="1">
    <source>
        <dbReference type="SAM" id="MobiDB-lite"/>
    </source>
</evidence>
<proteinExistence type="predicted"/>
<gene>
    <name evidence="2" type="ORF">MFU01_76160</name>
</gene>
<evidence type="ECO:0000313" key="2">
    <source>
        <dbReference type="EMBL" id="GEN12579.1"/>
    </source>
</evidence>
<dbReference type="EMBL" id="BJXR01000065">
    <property type="protein sequence ID" value="GEN12579.1"/>
    <property type="molecule type" value="Genomic_DNA"/>
</dbReference>
<feature type="compositionally biased region" description="Basic and acidic residues" evidence="1">
    <location>
        <begin position="1"/>
        <end position="31"/>
    </location>
</feature>
<feature type="region of interest" description="Disordered" evidence="1">
    <location>
        <begin position="1"/>
        <end position="42"/>
    </location>
</feature>
<comment type="caution">
    <text evidence="2">The sequence shown here is derived from an EMBL/GenBank/DDBJ whole genome shotgun (WGS) entry which is preliminary data.</text>
</comment>